<dbReference type="AlphaFoldDB" id="A0A1U9QVM2"/>
<protein>
    <submittedName>
        <fullName evidence="7">Cytochrome</fullName>
    </submittedName>
</protein>
<sequence>MSAVGSSKSRKGMEKMTPNLADPTFWQLPHSERLEGFARLRALGAPQYFVERPGSRLRPERGFHALVRHADVVEASRNPRVFGSAPGVTTPEPARWVRALFGESLVNLDEPQHTQLRRIVSRAFTPRILAATEEDVRSVATRIVDDMLRERPADFVTAVASRMPFEIICNLMGIPEKERPSILAQVNRASVETGVARTVRQRIRVPGKGLRALASMQGMVADLGRQRRRNPTGDLISALVNADIDGQSLNGRQLGSFFSLLMVAGVETTRNAIAHGLSLLTDHPDQRALLLGDFDRYADGAVEEIVRHSTPIIQFRRRLTEDHRMNGHDFRRGQRVVLFYASANRDESVFTDPDRFDITRSPNPHVGYGGGGPHYCLGTFLAKQEMKALFRELLTRLPELRAVGAPVLVPSNFDNRVRSMPCAFAGDR</sequence>
<dbReference type="PANTHER" id="PTHR46696:SF4">
    <property type="entry name" value="BIOTIN BIOSYNTHESIS CYTOCHROME P450"/>
    <property type="match status" value="1"/>
</dbReference>
<dbReference type="FunFam" id="1.10.630.10:FF:000018">
    <property type="entry name" value="Cytochrome P450 monooxygenase"/>
    <property type="match status" value="1"/>
</dbReference>
<keyword evidence="5" id="KW-0408">Iron</keyword>
<comment type="similarity">
    <text evidence="1">Belongs to the cytochrome P450 family.</text>
</comment>
<dbReference type="GO" id="GO:0008395">
    <property type="term" value="F:steroid hydroxylase activity"/>
    <property type="evidence" value="ECO:0007669"/>
    <property type="project" value="TreeGrafter"/>
</dbReference>
<dbReference type="Pfam" id="PF00067">
    <property type="entry name" value="p450"/>
    <property type="match status" value="1"/>
</dbReference>
<dbReference type="CDD" id="cd11033">
    <property type="entry name" value="CYP142-like"/>
    <property type="match status" value="1"/>
</dbReference>
<dbReference type="Gene3D" id="1.10.630.10">
    <property type="entry name" value="Cytochrome P450"/>
    <property type="match status" value="1"/>
</dbReference>
<dbReference type="GO" id="GO:0005506">
    <property type="term" value="F:iron ion binding"/>
    <property type="evidence" value="ECO:0007669"/>
    <property type="project" value="InterPro"/>
</dbReference>
<dbReference type="GO" id="GO:0036199">
    <property type="term" value="F:cholest-4-en-3-one 26-monooxygenase activity"/>
    <property type="evidence" value="ECO:0007669"/>
    <property type="project" value="TreeGrafter"/>
</dbReference>
<dbReference type="InterPro" id="IPR002397">
    <property type="entry name" value="Cyt_P450_B"/>
</dbReference>
<accession>A0A1U9QVM2</accession>
<dbReference type="PRINTS" id="PR00359">
    <property type="entry name" value="BP450"/>
</dbReference>
<proteinExistence type="inferred from homology"/>
<reference evidence="7 8" key="1">
    <citation type="submission" date="2016-11" db="EMBL/GenBank/DDBJ databases">
        <title>Complete genome sequence of Streptomyces niveus SCSIO 3406.</title>
        <authorList>
            <person name="Zhu Q."/>
            <person name="Cheng W."/>
            <person name="Song Y."/>
            <person name="Li Q."/>
            <person name="Ju J."/>
        </authorList>
    </citation>
    <scope>NUCLEOTIDE SEQUENCE [LARGE SCALE GENOMIC DNA]</scope>
    <source>
        <strain evidence="7 8">SCSIO 3406</strain>
    </source>
</reference>
<keyword evidence="2" id="KW-0349">Heme</keyword>
<dbReference type="InterPro" id="IPR036396">
    <property type="entry name" value="Cyt_P450_sf"/>
</dbReference>
<evidence type="ECO:0000256" key="6">
    <source>
        <dbReference type="ARBA" id="ARBA00023033"/>
    </source>
</evidence>
<evidence type="ECO:0000256" key="2">
    <source>
        <dbReference type="ARBA" id="ARBA00022617"/>
    </source>
</evidence>
<evidence type="ECO:0000256" key="1">
    <source>
        <dbReference type="ARBA" id="ARBA00010617"/>
    </source>
</evidence>
<gene>
    <name evidence="7" type="ORF">BBN63_20365</name>
</gene>
<keyword evidence="8" id="KW-1185">Reference proteome</keyword>
<name>A0A1U9QVM2_STRNV</name>
<evidence type="ECO:0000313" key="8">
    <source>
        <dbReference type="Proteomes" id="UP000189677"/>
    </source>
</evidence>
<keyword evidence="4" id="KW-0560">Oxidoreductase</keyword>
<dbReference type="Proteomes" id="UP000189677">
    <property type="component" value="Chromosome"/>
</dbReference>
<evidence type="ECO:0000256" key="4">
    <source>
        <dbReference type="ARBA" id="ARBA00023002"/>
    </source>
</evidence>
<evidence type="ECO:0000256" key="5">
    <source>
        <dbReference type="ARBA" id="ARBA00023004"/>
    </source>
</evidence>
<dbReference type="PANTHER" id="PTHR46696">
    <property type="entry name" value="P450, PUTATIVE (EUROFUNG)-RELATED"/>
    <property type="match status" value="1"/>
</dbReference>
<evidence type="ECO:0000313" key="7">
    <source>
        <dbReference type="EMBL" id="AQU68217.1"/>
    </source>
</evidence>
<organism evidence="7 8">
    <name type="scientific">Streptomyces niveus</name>
    <name type="common">Streptomyces spheroides</name>
    <dbReference type="NCBI Taxonomy" id="193462"/>
    <lineage>
        <taxon>Bacteria</taxon>
        <taxon>Bacillati</taxon>
        <taxon>Actinomycetota</taxon>
        <taxon>Actinomycetes</taxon>
        <taxon>Kitasatosporales</taxon>
        <taxon>Streptomycetaceae</taxon>
        <taxon>Streptomyces</taxon>
    </lineage>
</organism>
<keyword evidence="6" id="KW-0503">Monooxygenase</keyword>
<evidence type="ECO:0000256" key="3">
    <source>
        <dbReference type="ARBA" id="ARBA00022723"/>
    </source>
</evidence>
<dbReference type="SUPFAM" id="SSF48264">
    <property type="entry name" value="Cytochrome P450"/>
    <property type="match status" value="1"/>
</dbReference>
<dbReference type="GO" id="GO:0006707">
    <property type="term" value="P:cholesterol catabolic process"/>
    <property type="evidence" value="ECO:0007669"/>
    <property type="project" value="TreeGrafter"/>
</dbReference>
<dbReference type="GO" id="GO:0020037">
    <property type="term" value="F:heme binding"/>
    <property type="evidence" value="ECO:0007669"/>
    <property type="project" value="InterPro"/>
</dbReference>
<dbReference type="KEGG" id="snw:BBN63_20365"/>
<dbReference type="InterPro" id="IPR001128">
    <property type="entry name" value="Cyt_P450"/>
</dbReference>
<dbReference type="EMBL" id="CP018047">
    <property type="protein sequence ID" value="AQU68217.1"/>
    <property type="molecule type" value="Genomic_DNA"/>
</dbReference>
<keyword evidence="3" id="KW-0479">Metal-binding</keyword>